<feature type="compositionally biased region" description="Basic and acidic residues" evidence="1">
    <location>
        <begin position="332"/>
        <end position="352"/>
    </location>
</feature>
<feature type="region of interest" description="Disordered" evidence="1">
    <location>
        <begin position="126"/>
        <end position="201"/>
    </location>
</feature>
<protein>
    <submittedName>
        <fullName evidence="2">Uncharacterized protein</fullName>
    </submittedName>
</protein>
<organism evidence="2 3">
    <name type="scientific">Pelagomonas calceolata</name>
    <dbReference type="NCBI Taxonomy" id="35677"/>
    <lineage>
        <taxon>Eukaryota</taxon>
        <taxon>Sar</taxon>
        <taxon>Stramenopiles</taxon>
        <taxon>Ochrophyta</taxon>
        <taxon>Pelagophyceae</taxon>
        <taxon>Pelagomonadales</taxon>
        <taxon>Pelagomonadaceae</taxon>
        <taxon>Pelagomonas</taxon>
    </lineage>
</organism>
<evidence type="ECO:0000313" key="3">
    <source>
        <dbReference type="Proteomes" id="UP000789595"/>
    </source>
</evidence>
<gene>
    <name evidence="2" type="ORF">PECAL_2P18840</name>
</gene>
<keyword evidence="3" id="KW-1185">Reference proteome</keyword>
<comment type="caution">
    <text evidence="2">The sequence shown here is derived from an EMBL/GenBank/DDBJ whole genome shotgun (WGS) entry which is preliminary data.</text>
</comment>
<reference evidence="2" key="1">
    <citation type="submission" date="2021-11" db="EMBL/GenBank/DDBJ databases">
        <authorList>
            <consortium name="Genoscope - CEA"/>
            <person name="William W."/>
        </authorList>
    </citation>
    <scope>NUCLEOTIDE SEQUENCE</scope>
</reference>
<feature type="compositionally biased region" description="Basic and acidic residues" evidence="1">
    <location>
        <begin position="131"/>
        <end position="172"/>
    </location>
</feature>
<proteinExistence type="predicted"/>
<dbReference type="AlphaFoldDB" id="A0A8J2SBW4"/>
<sequence length="380" mass="41171">MCSSGQTSLPPEEPVFLSVELGDLVLVVGDVPPANLVRVLAAAVRVAREARGEARGLGVGHRVGRVLVRGKRAGPHRVPERREAAARLLPHLREDAAEPGHVARMVRVRQRPQEVRVHQDLAVAAGAGADAHARHGERPRERGADGRRHALGDDGERARPLQREGLVDEAPRPPRRAALRAEAARHGDGLGRQAHVAHHGDARVDERLHGRGDARGAALDLDAVGAALLDSAVRRAQRDRWRLLVGAERQVHHEQRRVADRPQAAARGAAVVQHLVERHGPRVGVAQRDHAERVAAERHVDAGGADVRGRRVVMRRHHADLLAEALHAQQAHGRDLAPRRRGLTRERADGRGRRAPHGRASPCGSAPCGSECAPQRLLVP</sequence>
<evidence type="ECO:0000313" key="2">
    <source>
        <dbReference type="EMBL" id="CAH0368795.1"/>
    </source>
</evidence>
<name>A0A8J2SBW4_9STRA</name>
<feature type="region of interest" description="Disordered" evidence="1">
    <location>
        <begin position="330"/>
        <end position="371"/>
    </location>
</feature>
<accession>A0A8J2SBW4</accession>
<dbReference type="EMBL" id="CAKKNE010000002">
    <property type="protein sequence ID" value="CAH0368795.1"/>
    <property type="molecule type" value="Genomic_DNA"/>
</dbReference>
<evidence type="ECO:0000256" key="1">
    <source>
        <dbReference type="SAM" id="MobiDB-lite"/>
    </source>
</evidence>
<dbReference type="Proteomes" id="UP000789595">
    <property type="component" value="Unassembled WGS sequence"/>
</dbReference>